<name>A0A6N0JG78_ACHDE</name>
<organism evidence="3 4">
    <name type="scientific">Achromobacter denitrificans</name>
    <name type="common">Alcaligenes denitrificans</name>
    <dbReference type="NCBI Taxonomy" id="32002"/>
    <lineage>
        <taxon>Bacteria</taxon>
        <taxon>Pseudomonadati</taxon>
        <taxon>Pseudomonadota</taxon>
        <taxon>Betaproteobacteria</taxon>
        <taxon>Burkholderiales</taxon>
        <taxon>Alcaligenaceae</taxon>
        <taxon>Achromobacter</taxon>
    </lineage>
</organism>
<dbReference type="Pfam" id="PF03929">
    <property type="entry name" value="PepSY_TM"/>
    <property type="match status" value="1"/>
</dbReference>
<dbReference type="InterPro" id="IPR005625">
    <property type="entry name" value="PepSY-ass_TM"/>
</dbReference>
<dbReference type="PANTHER" id="PTHR34219">
    <property type="entry name" value="IRON-REGULATED INNER MEMBRANE PROTEIN-RELATED"/>
    <property type="match status" value="1"/>
</dbReference>
<dbReference type="Proteomes" id="UP000509782">
    <property type="component" value="Chromosome"/>
</dbReference>
<evidence type="ECO:0000313" key="3">
    <source>
        <dbReference type="EMBL" id="QKQ46131.1"/>
    </source>
</evidence>
<gene>
    <name evidence="3" type="ORF">FOC81_05275</name>
</gene>
<dbReference type="RefSeq" id="WP_174715862.1">
    <property type="nucleotide sequence ID" value="NZ_CP054569.1"/>
</dbReference>
<dbReference type="EMBL" id="CP054569">
    <property type="protein sequence ID" value="QKQ46131.1"/>
    <property type="molecule type" value="Genomic_DNA"/>
</dbReference>
<keyword evidence="2" id="KW-1133">Transmembrane helix</keyword>
<evidence type="ECO:0000256" key="1">
    <source>
        <dbReference type="SAM" id="MobiDB-lite"/>
    </source>
</evidence>
<feature type="transmembrane region" description="Helical" evidence="2">
    <location>
        <begin position="196"/>
        <end position="216"/>
    </location>
</feature>
<evidence type="ECO:0000313" key="4">
    <source>
        <dbReference type="Proteomes" id="UP000509782"/>
    </source>
</evidence>
<feature type="transmembrane region" description="Helical" evidence="2">
    <location>
        <begin position="431"/>
        <end position="449"/>
    </location>
</feature>
<protein>
    <submittedName>
        <fullName evidence="3">PepSY domain-containing protein</fullName>
    </submittedName>
</protein>
<feature type="transmembrane region" description="Helical" evidence="2">
    <location>
        <begin position="461"/>
        <end position="484"/>
    </location>
</feature>
<feature type="transmembrane region" description="Helical" evidence="2">
    <location>
        <begin position="490"/>
        <end position="512"/>
    </location>
</feature>
<evidence type="ECO:0000256" key="2">
    <source>
        <dbReference type="SAM" id="Phobius"/>
    </source>
</evidence>
<keyword evidence="2" id="KW-0812">Transmembrane</keyword>
<keyword evidence="2" id="KW-0472">Membrane</keyword>
<feature type="region of interest" description="Disordered" evidence="1">
    <location>
        <begin position="523"/>
        <end position="550"/>
    </location>
</feature>
<feature type="compositionally biased region" description="Low complexity" evidence="1">
    <location>
        <begin position="529"/>
        <end position="541"/>
    </location>
</feature>
<feature type="transmembrane region" description="Helical" evidence="2">
    <location>
        <begin position="20"/>
        <end position="41"/>
    </location>
</feature>
<reference evidence="3 4" key="1">
    <citation type="submission" date="2020-05" db="EMBL/GenBank/DDBJ databases">
        <title>FDA dAtabase for Regulatory Grade micrObial Sequences (FDA-ARGOS): Supporting development and validation of Infectious Disease Dx tests.</title>
        <authorList>
            <person name="Sproer C."/>
            <person name="Gronow S."/>
            <person name="Severitt S."/>
            <person name="Schroder I."/>
            <person name="Tallon L."/>
            <person name="Sadzewicz L."/>
            <person name="Zhao X."/>
            <person name="Vavikolanu K."/>
            <person name="Mehta A."/>
            <person name="Aluvathingal J."/>
            <person name="Nadendla S."/>
            <person name="Myers T."/>
            <person name="Yan Y."/>
            <person name="Sichtig H."/>
        </authorList>
    </citation>
    <scope>NUCLEOTIDE SEQUENCE [LARGE SCALE GENOMIC DNA]</scope>
    <source>
        <strain evidence="3 4">FDAARGOS_787</strain>
    </source>
</reference>
<feature type="transmembrane region" description="Helical" evidence="2">
    <location>
        <begin position="145"/>
        <end position="167"/>
    </location>
</feature>
<proteinExistence type="predicted"/>
<feature type="transmembrane region" description="Helical" evidence="2">
    <location>
        <begin position="352"/>
        <end position="377"/>
    </location>
</feature>
<accession>A0A6N0JG78</accession>
<dbReference type="PANTHER" id="PTHR34219:SF4">
    <property type="entry name" value="PEPSY DOMAIN-CONTAINING PROTEIN"/>
    <property type="match status" value="1"/>
</dbReference>
<feature type="transmembrane region" description="Helical" evidence="2">
    <location>
        <begin position="398"/>
        <end position="416"/>
    </location>
</feature>
<sequence length="550" mass="58819">MRTDAKPESLRQAMSWLHTWSGLVLGWLLFAVFLLGTLSFARTEITAWMQPEVHGSRAGPDTLGLTMDTLARIAPAATVWSISLPGPRDPAVRVSWREPGAAAGRAGLKRAVLDAGTGEVLEPRATRGGDFLYRFHFELYGMPQVWARWIVGAATLFMLVAIVSGVITHKKIFTDFFTFRPRKGQRSWLDGHNATAVLALPFNFVITFSGLLLLMYQLMPWPIEAAYQGDTRAYFAERRAAAAPVQAPGHDAPVLAPPRAALQSILDQAAAAWPDSSIGALTVNRPGGHAVTVEAREGQGASLVDRGVARRAVFDAASGARLDVPAAVAPTAAVAVYNVFTSAHLGRFAGPALRWLLFLSGMVGSFMVASGMVLWVVKRLPERRKLGRTPKGHRLVEATNVAALAGLFLAIAAYFWMNRLLPASLAGRADWEIRGFFAAWALSLAYACLRTHRRAWIDTLALSAGLLMLLPALNAATGGAALPVSIARGLWSVAAFDLSAFAMGALLAFMAFKLSRSGLSPASRLQRKPPSAAPANDALAAGSTNAGARP</sequence>
<dbReference type="AlphaFoldDB" id="A0A6N0JG78"/>